<feature type="region of interest" description="Disordered" evidence="1">
    <location>
        <begin position="1"/>
        <end position="32"/>
    </location>
</feature>
<sequence length="314" mass="33012">MPSSKALPAGGAHLPPSGHPRRPGCGPVQVPRPWRRRTTQFAAQAMAAAACCGGLPALALQLVEARDGVAAEAIVSSREPTRVRIEGAAITDVFGNIHSSQCGVGGAGNTAASAPSATGPLGTPPSNPAGDVTVACDRDKGEIYLRPVGDGLRPINLFVSSATATYTLLLRRADTPADTIVIRDRTPRALRRSAGEALAAGPAPNHVRTMKALLVAMASDRVPPDVRVEDTHRPLQLWAQTRFTLARRYEGRGFVGEKYALQNIGAAPMVLAEQEFDRPAGRENGEIAGIAIEHHNLAPGEATSVYVLRREGAE</sequence>
<feature type="domain" description="TraK C-terminal" evidence="3">
    <location>
        <begin position="200"/>
        <end position="308"/>
    </location>
</feature>
<dbReference type="Pfam" id="PF23536">
    <property type="entry name" value="TraK_C"/>
    <property type="match status" value="1"/>
</dbReference>
<dbReference type="Pfam" id="PF06586">
    <property type="entry name" value="TraK_N"/>
    <property type="match status" value="1"/>
</dbReference>
<comment type="caution">
    <text evidence="4">The sequence shown here is derived from an EMBL/GenBank/DDBJ whole genome shotgun (WGS) entry which is preliminary data.</text>
</comment>
<dbReference type="OrthoDB" id="8700053at2"/>
<dbReference type="AlphaFoldDB" id="A0A368XTN6"/>
<keyword evidence="5" id="KW-1185">Reference proteome</keyword>
<feature type="region of interest" description="Disordered" evidence="1">
    <location>
        <begin position="105"/>
        <end position="127"/>
    </location>
</feature>
<proteinExistence type="predicted"/>
<dbReference type="Proteomes" id="UP000252884">
    <property type="component" value="Unassembled WGS sequence"/>
</dbReference>
<accession>A0A368XTN6</accession>
<evidence type="ECO:0000256" key="1">
    <source>
        <dbReference type="SAM" id="MobiDB-lite"/>
    </source>
</evidence>
<feature type="domain" description="TraK N-terminal" evidence="2">
    <location>
        <begin position="64"/>
        <end position="185"/>
    </location>
</feature>
<organism evidence="4 5">
    <name type="scientific">Pseudorhodoferax soli</name>
    <dbReference type="NCBI Taxonomy" id="545864"/>
    <lineage>
        <taxon>Bacteria</taxon>
        <taxon>Pseudomonadati</taxon>
        <taxon>Pseudomonadota</taxon>
        <taxon>Betaproteobacteria</taxon>
        <taxon>Burkholderiales</taxon>
        <taxon>Comamonadaceae</taxon>
    </lineage>
</organism>
<dbReference type="InterPro" id="IPR010563">
    <property type="entry name" value="TraK_N"/>
</dbReference>
<gene>
    <name evidence="4" type="ORF">DES41_106258</name>
</gene>
<evidence type="ECO:0000259" key="2">
    <source>
        <dbReference type="Pfam" id="PF06586"/>
    </source>
</evidence>
<name>A0A368XTN6_9BURK</name>
<evidence type="ECO:0000313" key="5">
    <source>
        <dbReference type="Proteomes" id="UP000252884"/>
    </source>
</evidence>
<dbReference type="EMBL" id="QPJK01000006">
    <property type="protein sequence ID" value="RCW69384.1"/>
    <property type="molecule type" value="Genomic_DNA"/>
</dbReference>
<protein>
    <submittedName>
        <fullName evidence="4">Conjugal transfer pilus assembly protein TraK</fullName>
    </submittedName>
</protein>
<reference evidence="4 5" key="1">
    <citation type="submission" date="2018-07" db="EMBL/GenBank/DDBJ databases">
        <title>Genomic Encyclopedia of Type Strains, Phase IV (KMG-IV): sequencing the most valuable type-strain genomes for metagenomic binning, comparative biology and taxonomic classification.</title>
        <authorList>
            <person name="Goeker M."/>
        </authorList>
    </citation>
    <scope>NUCLEOTIDE SEQUENCE [LARGE SCALE GENOMIC DNA]</scope>
    <source>
        <strain evidence="4 5">DSM 21634</strain>
    </source>
</reference>
<dbReference type="InterPro" id="IPR055397">
    <property type="entry name" value="TraK_C"/>
</dbReference>
<evidence type="ECO:0000259" key="3">
    <source>
        <dbReference type="Pfam" id="PF23536"/>
    </source>
</evidence>
<evidence type="ECO:0000313" key="4">
    <source>
        <dbReference type="EMBL" id="RCW69384.1"/>
    </source>
</evidence>